<dbReference type="InterPro" id="IPR027417">
    <property type="entry name" value="P-loop_NTPase"/>
</dbReference>
<comment type="subcellular location">
    <subcellularLocation>
        <location evidence="1">Membrane</location>
        <topology evidence="1">Multi-pass membrane protein</topology>
    </subcellularLocation>
</comment>
<dbReference type="Pfam" id="PF04479">
    <property type="entry name" value="RTA1"/>
    <property type="match status" value="1"/>
</dbReference>
<feature type="repeat" description="ANK" evidence="6">
    <location>
        <begin position="980"/>
        <end position="1013"/>
    </location>
</feature>
<feature type="transmembrane region" description="Helical" evidence="7">
    <location>
        <begin position="216"/>
        <end position="236"/>
    </location>
</feature>
<dbReference type="EMBL" id="QGMG01000477">
    <property type="protein sequence ID" value="TVY53282.1"/>
    <property type="molecule type" value="Genomic_DNA"/>
</dbReference>
<reference evidence="10 11" key="1">
    <citation type="submission" date="2018-05" db="EMBL/GenBank/DDBJ databases">
        <title>Whole genome sequencing for identification of molecular markers to develop diagnostic detection tools for the regulated plant pathogen Lachnellula willkommii.</title>
        <authorList>
            <person name="Giroux E."/>
            <person name="Bilodeau G."/>
        </authorList>
    </citation>
    <scope>NUCLEOTIDE SEQUENCE [LARGE SCALE GENOMIC DNA]</scope>
    <source>
        <strain evidence="10 11">CBS 625.97</strain>
    </source>
</reference>
<comment type="caution">
    <text evidence="10">The sequence shown here is derived from an EMBL/GenBank/DDBJ whole genome shotgun (WGS) entry which is preliminary data.</text>
</comment>
<feature type="transmembrane region" description="Helical" evidence="7">
    <location>
        <begin position="137"/>
        <end position="160"/>
    </location>
</feature>
<evidence type="ECO:0000256" key="2">
    <source>
        <dbReference type="ARBA" id="ARBA00022692"/>
    </source>
</evidence>
<gene>
    <name evidence="10" type="primary">RSB1_1</name>
    <name evidence="10" type="ORF">LCER1_G005104</name>
</gene>
<keyword evidence="6" id="KW-0040">ANK repeat</keyword>
<sequence>MSGLYPNGTQIDPHDCTLALCPLSEAHFTYIPTLYGNAVLAGIFAIYAIIQLFFGIRFKTWGYMIAMIIGLLLETAGYMSRVSMHYNPFTKMPFILQLVGLTIGPAFLSAAIYLCLGRIIVIYGAHISRLRPRSYTLIFMGCDMISLLLQSAGGAIASGANTQKSSDLGVNIMIAGLVSQVVSLSIFAALCADFAIQARRRWTEREAKHFELRQTFFWKAFLCGLVLATFTIYVRSCFRVAELWKGFHSSLANNEVIFMILEGGMLFIATTCQTVFHPHFAFQGRWNDANFAADVACAQEALDDEQKKKLDGIDKSCRDVLNELQQIVDQNKEVLCGSGGIEKRTVGVWKRFKWDPEKINDLRSRIISNIALLNAFNGQFTRDNVFKLVQHQHDQERQAVLDWISTVDFPSQQKDIISRRQDGTGLWLLDSEEYKTWSSLKAQTLFCPGIPGAGKTILSSIVVDDLNARFRDDESVGIAFVYFNFRRQEEQKLDIILAGILKQLLQSHTSLPDSIKALYRRHKHNKTPWPTDETPKELRSVIALYSRVFIVADALDECQNERRADFLSGVCDLKADTELALFATSRFIPEITSRFENSHRLEIRARDHDVEKYLNGHMSRLPAFLLAQLHLDSLVGKMSLRAINTALKRLETQEHTAGKHATISEAYDKAYDDAMERIKGQVEDASKFAEKVISWITLARRPLATLKLLHALAIEIGDSEFDETNIPQVEDIASACAGLVIVDEESNIIRLVHYTTQEYFERTHQRWFPEAQTGIANSCLTYLRFDSFETGPAPNRDEFDARLRDNTLYEYAALNWGHHARLASTEADAPILSLFESQAKLSSSIQVMVVARDTEYYDNDGPSQDTASKMSGMHVAAHFGLGNMILKLHGMGQDPDLKRHGCPTPLSIAAARGHVEVVEILLAISDVDSDPRPVLSSGANHDGRTPLSFAAGEGHEEVVKLLIAKPGVNVNSRALGRSYSGMSPLSIAASKGHLLVVKQLLAAKGIEVDIKCESGLTPLSYASRDGHEAVVELLLTTGSVDPNSVDNQGWSPILNATWGGHEGIAKILLATGNIDPDSKVRCDSIYWSGWTPLMLAVQRGEAFVRVLLATGKLNVNNKAIGYYHRGVTALILAALHRNECIVQLLLKTGKVDKTITDERARTALAYATEYRYSNIVSLLQDDL</sequence>
<feature type="transmembrane region" description="Helical" evidence="7">
    <location>
        <begin position="61"/>
        <end position="79"/>
    </location>
</feature>
<feature type="repeat" description="ANK" evidence="6">
    <location>
        <begin position="942"/>
        <end position="963"/>
    </location>
</feature>
<dbReference type="Pfam" id="PF22939">
    <property type="entry name" value="WHD_GPIID"/>
    <property type="match status" value="1"/>
</dbReference>
<dbReference type="GO" id="GO:0005886">
    <property type="term" value="C:plasma membrane"/>
    <property type="evidence" value="ECO:0007669"/>
    <property type="project" value="TreeGrafter"/>
</dbReference>
<keyword evidence="4 7" id="KW-1133">Transmembrane helix</keyword>
<dbReference type="PANTHER" id="PTHR31465">
    <property type="entry name" value="PROTEIN RTA1-RELATED"/>
    <property type="match status" value="1"/>
</dbReference>
<evidence type="ECO:0000256" key="1">
    <source>
        <dbReference type="ARBA" id="ARBA00004141"/>
    </source>
</evidence>
<organism evidence="10 11">
    <name type="scientific">Lachnellula cervina</name>
    <dbReference type="NCBI Taxonomy" id="1316786"/>
    <lineage>
        <taxon>Eukaryota</taxon>
        <taxon>Fungi</taxon>
        <taxon>Dikarya</taxon>
        <taxon>Ascomycota</taxon>
        <taxon>Pezizomycotina</taxon>
        <taxon>Leotiomycetes</taxon>
        <taxon>Helotiales</taxon>
        <taxon>Lachnaceae</taxon>
        <taxon>Lachnellula</taxon>
    </lineage>
</organism>
<keyword evidence="3" id="KW-0677">Repeat</keyword>
<protein>
    <submittedName>
        <fullName evidence="10">Sphingoid long-chain base transporter RSB1</fullName>
    </submittedName>
</protein>
<dbReference type="PROSITE" id="PS50297">
    <property type="entry name" value="ANK_REP_REGION"/>
    <property type="match status" value="3"/>
</dbReference>
<evidence type="ECO:0000259" key="9">
    <source>
        <dbReference type="Pfam" id="PF24883"/>
    </source>
</evidence>
<dbReference type="InterPro" id="IPR002110">
    <property type="entry name" value="Ankyrin_rpt"/>
</dbReference>
<dbReference type="Gene3D" id="3.40.50.300">
    <property type="entry name" value="P-loop containing nucleotide triphosphate hydrolases"/>
    <property type="match status" value="1"/>
</dbReference>
<dbReference type="PROSITE" id="PS50088">
    <property type="entry name" value="ANK_REPEAT"/>
    <property type="match status" value="3"/>
</dbReference>
<dbReference type="InterPro" id="IPR036770">
    <property type="entry name" value="Ankyrin_rpt-contain_sf"/>
</dbReference>
<keyword evidence="11" id="KW-1185">Reference proteome</keyword>
<dbReference type="Gene3D" id="1.25.40.20">
    <property type="entry name" value="Ankyrin repeat-containing domain"/>
    <property type="match status" value="1"/>
</dbReference>
<dbReference type="InterPro" id="IPR007568">
    <property type="entry name" value="RTA1"/>
</dbReference>
<proteinExistence type="predicted"/>
<evidence type="ECO:0000313" key="11">
    <source>
        <dbReference type="Proteomes" id="UP000481288"/>
    </source>
</evidence>
<dbReference type="SMART" id="SM00248">
    <property type="entry name" value="ANK"/>
    <property type="match status" value="8"/>
</dbReference>
<feature type="domain" description="GPI inositol-deacylase winged helix" evidence="8">
    <location>
        <begin position="685"/>
        <end position="760"/>
    </location>
</feature>
<feature type="repeat" description="ANK" evidence="6">
    <location>
        <begin position="1014"/>
        <end position="1039"/>
    </location>
</feature>
<dbReference type="Pfam" id="PF12796">
    <property type="entry name" value="Ank_2"/>
    <property type="match status" value="3"/>
</dbReference>
<dbReference type="InterPro" id="IPR056884">
    <property type="entry name" value="NPHP3-like_N"/>
</dbReference>
<dbReference type="Pfam" id="PF24883">
    <property type="entry name" value="NPHP3_N"/>
    <property type="match status" value="1"/>
</dbReference>
<evidence type="ECO:0000259" key="8">
    <source>
        <dbReference type="Pfam" id="PF22939"/>
    </source>
</evidence>
<evidence type="ECO:0000256" key="3">
    <source>
        <dbReference type="ARBA" id="ARBA00022737"/>
    </source>
</evidence>
<dbReference type="OrthoDB" id="195446at2759"/>
<dbReference type="GO" id="GO:0000324">
    <property type="term" value="C:fungal-type vacuole"/>
    <property type="evidence" value="ECO:0007669"/>
    <property type="project" value="TreeGrafter"/>
</dbReference>
<dbReference type="InterPro" id="IPR054471">
    <property type="entry name" value="GPIID_WHD"/>
</dbReference>
<keyword evidence="5 7" id="KW-0472">Membrane</keyword>
<feature type="transmembrane region" description="Helical" evidence="7">
    <location>
        <begin position="172"/>
        <end position="196"/>
    </location>
</feature>
<feature type="domain" description="Nephrocystin 3-like N-terminal" evidence="9">
    <location>
        <begin position="423"/>
        <end position="586"/>
    </location>
</feature>
<feature type="transmembrane region" description="Helical" evidence="7">
    <location>
        <begin position="94"/>
        <end position="116"/>
    </location>
</feature>
<evidence type="ECO:0000256" key="4">
    <source>
        <dbReference type="ARBA" id="ARBA00022989"/>
    </source>
</evidence>
<dbReference type="SUPFAM" id="SSF48403">
    <property type="entry name" value="Ankyrin repeat"/>
    <property type="match status" value="1"/>
</dbReference>
<evidence type="ECO:0000256" key="6">
    <source>
        <dbReference type="PROSITE-ProRule" id="PRU00023"/>
    </source>
</evidence>
<evidence type="ECO:0000256" key="5">
    <source>
        <dbReference type="ARBA" id="ARBA00023136"/>
    </source>
</evidence>
<dbReference type="PANTHER" id="PTHR31465:SF9">
    <property type="entry name" value="SPHINGOID LONG-CHAIN BASE TRANSPORTER RSB1"/>
    <property type="match status" value="1"/>
</dbReference>
<name>A0A7D8YKM1_9HELO</name>
<feature type="transmembrane region" description="Helical" evidence="7">
    <location>
        <begin position="34"/>
        <end position="54"/>
    </location>
</feature>
<keyword evidence="2 7" id="KW-0812">Transmembrane</keyword>
<evidence type="ECO:0000313" key="10">
    <source>
        <dbReference type="EMBL" id="TVY53282.1"/>
    </source>
</evidence>
<dbReference type="AlphaFoldDB" id="A0A7D8YKM1"/>
<dbReference type="Proteomes" id="UP000481288">
    <property type="component" value="Unassembled WGS sequence"/>
</dbReference>
<evidence type="ECO:0000256" key="7">
    <source>
        <dbReference type="SAM" id="Phobius"/>
    </source>
</evidence>
<accession>A0A7D8YKM1</accession>